<dbReference type="EMBL" id="OX365700">
    <property type="protein sequence ID" value="CAI4031717.1"/>
    <property type="molecule type" value="Genomic_DNA"/>
</dbReference>
<reference evidence="1" key="1">
    <citation type="submission" date="2022-10" db="EMBL/GenBank/DDBJ databases">
        <authorList>
            <person name="Koch H."/>
        </authorList>
    </citation>
    <scope>NUCLEOTIDE SEQUENCE</scope>
    <source>
        <strain evidence="1">DNF</strain>
    </source>
</reference>
<name>A0AA86MZ39_9BACT</name>
<evidence type="ECO:0000313" key="2">
    <source>
        <dbReference type="Proteomes" id="UP001179121"/>
    </source>
</evidence>
<dbReference type="SUPFAM" id="SSF69118">
    <property type="entry name" value="AhpD-like"/>
    <property type="match status" value="1"/>
</dbReference>
<sequence length="179" mass="20031">MIPVIRWLCEKRLSAIEYEQGIPLAYLRHVLRVSPPHFLKFTKMMPLARFRRALPAEAYHLARIVTALHEDCGTCLPMEVRFAKQAGVSVAILDSILDENPCSLSPDLAVVYFFAEAVATASGEEDTWREAIFRRYGDIGVIELSLAIAVSRMFPTVLHAMGYAAPCVPRNTQVGARDR</sequence>
<dbReference type="Proteomes" id="UP001179121">
    <property type="component" value="Chromosome"/>
</dbReference>
<organism evidence="1 2">
    <name type="scientific">Nitrospira tepida</name>
    <dbReference type="NCBI Taxonomy" id="2973512"/>
    <lineage>
        <taxon>Bacteria</taxon>
        <taxon>Pseudomonadati</taxon>
        <taxon>Nitrospirota</taxon>
        <taxon>Nitrospiria</taxon>
        <taxon>Nitrospirales</taxon>
        <taxon>Nitrospiraceae</taxon>
        <taxon>Nitrospira</taxon>
    </lineage>
</organism>
<dbReference type="PANTHER" id="PTHR34846:SF11">
    <property type="entry name" value="4-CARBOXYMUCONOLACTONE DECARBOXYLASE FAMILY PROTEIN (AFU_ORTHOLOGUE AFUA_6G11590)"/>
    <property type="match status" value="1"/>
</dbReference>
<dbReference type="InterPro" id="IPR029032">
    <property type="entry name" value="AhpD-like"/>
</dbReference>
<dbReference type="PANTHER" id="PTHR34846">
    <property type="entry name" value="4-CARBOXYMUCONOLACTONE DECARBOXYLASE FAMILY PROTEIN (AFU_ORTHOLOGUE AFUA_6G11590)"/>
    <property type="match status" value="1"/>
</dbReference>
<proteinExistence type="predicted"/>
<evidence type="ECO:0008006" key="3">
    <source>
        <dbReference type="Google" id="ProtNLM"/>
    </source>
</evidence>
<dbReference type="KEGG" id="nti:DNFV4_02136"/>
<gene>
    <name evidence="1" type="ORF">DNFV4_02136</name>
</gene>
<protein>
    <recommendedName>
        <fullName evidence="3">Carboxymuconolactone decarboxylase-like domain-containing protein</fullName>
    </recommendedName>
</protein>
<dbReference type="Gene3D" id="1.20.1290.10">
    <property type="entry name" value="AhpD-like"/>
    <property type="match status" value="1"/>
</dbReference>
<dbReference type="AlphaFoldDB" id="A0AA86MZ39"/>
<evidence type="ECO:0000313" key="1">
    <source>
        <dbReference type="EMBL" id="CAI4031717.1"/>
    </source>
</evidence>
<accession>A0AA86MZ39</accession>
<keyword evidence="2" id="KW-1185">Reference proteome</keyword>